<dbReference type="Proteomes" id="UP000051870">
    <property type="component" value="Unassembled WGS sequence"/>
</dbReference>
<dbReference type="EC" id="1.5.1.42" evidence="4"/>
<dbReference type="SUPFAM" id="SSF50475">
    <property type="entry name" value="FMN-binding split barrel"/>
    <property type="match status" value="1"/>
</dbReference>
<dbReference type="InterPro" id="IPR050268">
    <property type="entry name" value="NADH-dep_flavin_reductase"/>
</dbReference>
<evidence type="ECO:0000313" key="4">
    <source>
        <dbReference type="EMBL" id="CUK02194.1"/>
    </source>
</evidence>
<evidence type="ECO:0000256" key="2">
    <source>
        <dbReference type="ARBA" id="ARBA00023002"/>
    </source>
</evidence>
<dbReference type="GO" id="GO:0042602">
    <property type="term" value="F:riboflavin reductase (NADPH) activity"/>
    <property type="evidence" value="ECO:0007669"/>
    <property type="project" value="TreeGrafter"/>
</dbReference>
<dbReference type="SMART" id="SM00903">
    <property type="entry name" value="Flavin_Reduct"/>
    <property type="match status" value="1"/>
</dbReference>
<evidence type="ECO:0000259" key="3">
    <source>
        <dbReference type="SMART" id="SM00903"/>
    </source>
</evidence>
<proteinExistence type="inferred from homology"/>
<reference evidence="5" key="1">
    <citation type="submission" date="2015-09" db="EMBL/GenBank/DDBJ databases">
        <authorList>
            <person name="Rodrigo-Torres Lidia"/>
            <person name="Arahal R.David."/>
        </authorList>
    </citation>
    <scope>NUCLEOTIDE SEQUENCE [LARGE SCALE GENOMIC DNA]</scope>
    <source>
        <strain evidence="5">CECT 7735</strain>
    </source>
</reference>
<dbReference type="InterPro" id="IPR012349">
    <property type="entry name" value="Split_barrel_FMN-bd"/>
</dbReference>
<dbReference type="PANTHER" id="PTHR30466">
    <property type="entry name" value="FLAVIN REDUCTASE"/>
    <property type="match status" value="1"/>
</dbReference>
<dbReference type="RefSeq" id="WP_058311706.1">
    <property type="nucleotide sequence ID" value="NZ_CYTW01000002.1"/>
</dbReference>
<dbReference type="GeneID" id="83881565"/>
<gene>
    <name evidence="4" type="primary">ntaB</name>
    <name evidence="4" type="ORF">PH7735_02547</name>
</gene>
<accession>A0A0P1IAX7</accession>
<feature type="domain" description="Flavin reductase like" evidence="3">
    <location>
        <begin position="19"/>
        <end position="160"/>
    </location>
</feature>
<name>A0A0P1IAX7_9RHOB</name>
<dbReference type="PANTHER" id="PTHR30466:SF11">
    <property type="entry name" value="FLAVIN-DEPENDENT MONOOXYGENASE, REDUCTASE SUBUNIT HSAB"/>
    <property type="match status" value="1"/>
</dbReference>
<organism evidence="4 5">
    <name type="scientific">Shimia thalassica</name>
    <dbReference type="NCBI Taxonomy" id="1715693"/>
    <lineage>
        <taxon>Bacteria</taxon>
        <taxon>Pseudomonadati</taxon>
        <taxon>Pseudomonadota</taxon>
        <taxon>Alphaproteobacteria</taxon>
        <taxon>Rhodobacterales</taxon>
        <taxon>Roseobacteraceae</taxon>
    </lineage>
</organism>
<sequence>MVRQFTPCEDNSRDFRDALGCFATGVTVITAPTSGVGIGMTANSFSALSLTPPLVLWAPAKSSERYSFFCEAKHFAIHVLRNDQKPLALEFANNGDAFESVDLRYNASGVPVFDDCLARFECQTHALHEGGDHSIMVGLVQQAMIGEGTPLVFAQRNYGDFAPRT</sequence>
<dbReference type="STRING" id="1715693.PH7735_02547"/>
<evidence type="ECO:0000313" key="5">
    <source>
        <dbReference type="Proteomes" id="UP000051870"/>
    </source>
</evidence>
<dbReference type="AlphaFoldDB" id="A0A0P1IAX7"/>
<evidence type="ECO:0000256" key="1">
    <source>
        <dbReference type="ARBA" id="ARBA00008898"/>
    </source>
</evidence>
<dbReference type="GO" id="GO:0052874">
    <property type="term" value="F:FMN reductase (NADH) activity"/>
    <property type="evidence" value="ECO:0007669"/>
    <property type="project" value="UniProtKB-EC"/>
</dbReference>
<keyword evidence="5" id="KW-1185">Reference proteome</keyword>
<dbReference type="InterPro" id="IPR002563">
    <property type="entry name" value="Flavin_Rdtase-like_dom"/>
</dbReference>
<dbReference type="Pfam" id="PF01613">
    <property type="entry name" value="Flavin_Reduct"/>
    <property type="match status" value="1"/>
</dbReference>
<keyword evidence="2 4" id="KW-0560">Oxidoreductase</keyword>
<dbReference type="EMBL" id="CYTW01000002">
    <property type="protein sequence ID" value="CUK02194.1"/>
    <property type="molecule type" value="Genomic_DNA"/>
</dbReference>
<protein>
    <submittedName>
        <fullName evidence="4">FMN reductase (NADH) NtaB</fullName>
        <ecNumber evidence="4">1.5.1.42</ecNumber>
    </submittedName>
</protein>
<comment type="similarity">
    <text evidence="1">Belongs to the non-flavoprotein flavin reductase family.</text>
</comment>
<dbReference type="Gene3D" id="2.30.110.10">
    <property type="entry name" value="Electron Transport, Fmn-binding Protein, Chain A"/>
    <property type="match status" value="1"/>
</dbReference>
<dbReference type="GO" id="GO:0010181">
    <property type="term" value="F:FMN binding"/>
    <property type="evidence" value="ECO:0007669"/>
    <property type="project" value="InterPro"/>
</dbReference>